<evidence type="ECO:0000313" key="4">
    <source>
        <dbReference type="EMBL" id="CUN83665.1"/>
    </source>
</evidence>
<dbReference type="STRING" id="338188.ERS852397_00908"/>
<dbReference type="Proteomes" id="UP000095517">
    <property type="component" value="Unassembled WGS sequence"/>
</dbReference>
<feature type="signal peptide" evidence="2">
    <location>
        <begin position="1"/>
        <end position="19"/>
    </location>
</feature>
<gene>
    <name evidence="4" type="ORF">ERS852397_00908</name>
</gene>
<dbReference type="PROSITE" id="PS51257">
    <property type="entry name" value="PROKAR_LIPOPROTEIN"/>
    <property type="match status" value="1"/>
</dbReference>
<keyword evidence="2" id="KW-0732">Signal</keyword>
<accession>A0A174A852</accession>
<feature type="chain" id="PRO_5008017481" description="DUF4988 domain-containing protein" evidence="2">
    <location>
        <begin position="20"/>
        <end position="642"/>
    </location>
</feature>
<name>A0A174A852_9BACE</name>
<proteinExistence type="predicted"/>
<keyword evidence="1" id="KW-0175">Coiled coil</keyword>
<feature type="domain" description="DUF4988" evidence="3">
    <location>
        <begin position="26"/>
        <end position="156"/>
    </location>
</feature>
<dbReference type="AlphaFoldDB" id="A0A174A852"/>
<dbReference type="Pfam" id="PF16378">
    <property type="entry name" value="DUF4988"/>
    <property type="match status" value="1"/>
</dbReference>
<dbReference type="InterPro" id="IPR032149">
    <property type="entry name" value="DUF4988"/>
</dbReference>
<feature type="coiled-coil region" evidence="1">
    <location>
        <begin position="22"/>
        <end position="56"/>
    </location>
</feature>
<dbReference type="EMBL" id="CYZH01000004">
    <property type="protein sequence ID" value="CUN83665.1"/>
    <property type="molecule type" value="Genomic_DNA"/>
</dbReference>
<protein>
    <recommendedName>
        <fullName evidence="3">DUF4988 domain-containing protein</fullName>
    </recommendedName>
</protein>
<evidence type="ECO:0000256" key="1">
    <source>
        <dbReference type="SAM" id="Coils"/>
    </source>
</evidence>
<organism evidence="4 5">
    <name type="scientific">Bacteroides finegoldii</name>
    <dbReference type="NCBI Taxonomy" id="338188"/>
    <lineage>
        <taxon>Bacteria</taxon>
        <taxon>Pseudomonadati</taxon>
        <taxon>Bacteroidota</taxon>
        <taxon>Bacteroidia</taxon>
        <taxon>Bacteroidales</taxon>
        <taxon>Bacteroidaceae</taxon>
        <taxon>Bacteroides</taxon>
    </lineage>
</organism>
<dbReference type="RefSeq" id="WP_055278567.1">
    <property type="nucleotide sequence ID" value="NZ_CABIXA010000004.1"/>
</dbReference>
<reference evidence="4 5" key="1">
    <citation type="submission" date="2015-09" db="EMBL/GenBank/DDBJ databases">
        <authorList>
            <consortium name="Pathogen Informatics"/>
        </authorList>
    </citation>
    <scope>NUCLEOTIDE SEQUENCE [LARGE SCALE GENOMIC DNA]</scope>
    <source>
        <strain evidence="4 5">2789STDY5608840</strain>
    </source>
</reference>
<evidence type="ECO:0000259" key="3">
    <source>
        <dbReference type="Pfam" id="PF16378"/>
    </source>
</evidence>
<evidence type="ECO:0000313" key="5">
    <source>
        <dbReference type="Proteomes" id="UP000095517"/>
    </source>
</evidence>
<evidence type="ECO:0000256" key="2">
    <source>
        <dbReference type="SAM" id="SignalP"/>
    </source>
</evidence>
<sequence length="642" mass="70544">MRYYKSFILFSLLALVFVACDTDDLEKDIDALKDRVASVEAQVQRLNDEMNILRVALDGNKTITDYSIDGDTYTLTLSNGETLTLTQGEVGGNYPSIDISDDGYWVIAGSKTEWRAKAENGEDATITPQFKIEANPDADGKKYWQVSYDNGSTWKFLENGLAEGVNENTPLINKVEVKDGCFNVTIGSEVYQIPVVKGLECAINVPESVADGAWMIAGGVEASFTVKVNLADGDLVRVSAPADWNAKVSEYSAGTTEVTVTVTPPSTPSECTIRVEVTHGVNTATDQIKAKTISDSYWAEYQAGFDIKIGDVVINKFDYPDAKLLQDGETVPATGVYFIADGATVKKSGPVTDLVLIAERKDNKYSSKISTTGNISLGNLAEGIGFLCKGVSLSSEGTSSVYWFNLSGNIIERLYFDHCRIEFMVDKNFSNFNNAKSGIKNLLIESCHIAIPAQQAKEDRTALFLRYDQGQYGNMTIRNNVFYCTTENKAVSLAPLMTTAKATVLDGIDVCIENNTLINTLLNHDNSTSGLMKIPYRKGWKMKNNLVWYDVALIANKNATASFLSELGSMETFDIEDISNNKVFTTIEDNPLIWGIFRDNKVFEDNVIIPELTTPFVDGTLVDTEGKYTLKPEYQGIGATIE</sequence>